<evidence type="ECO:0000313" key="2">
    <source>
        <dbReference type="Proteomes" id="UP001138802"/>
    </source>
</evidence>
<gene>
    <name evidence="1" type="ORF">CKO25_14735</name>
</gene>
<name>A0A9X0WJY8_9GAMM</name>
<evidence type="ECO:0000313" key="1">
    <source>
        <dbReference type="EMBL" id="MBK1645880.1"/>
    </source>
</evidence>
<reference evidence="1 2" key="1">
    <citation type="journal article" date="2020" name="Microorganisms">
        <title>Osmotic Adaptation and Compatible Solute Biosynthesis of Phototrophic Bacteria as Revealed from Genome Analyses.</title>
        <authorList>
            <person name="Imhoff J.F."/>
            <person name="Rahn T."/>
            <person name="Kunzel S."/>
            <person name="Keller A."/>
            <person name="Neulinger S.C."/>
        </authorList>
    </citation>
    <scope>NUCLEOTIDE SEQUENCE [LARGE SCALE GENOMIC DNA]</scope>
    <source>
        <strain evidence="1 2">DSM 21303</strain>
    </source>
</reference>
<dbReference type="Proteomes" id="UP001138802">
    <property type="component" value="Unassembled WGS sequence"/>
</dbReference>
<comment type="caution">
    <text evidence="1">The sequence shown here is derived from an EMBL/GenBank/DDBJ whole genome shotgun (WGS) entry which is preliminary data.</text>
</comment>
<dbReference type="PIRSF" id="PIRSF008546">
    <property type="entry name" value="UCP008546"/>
    <property type="match status" value="1"/>
</dbReference>
<dbReference type="InterPro" id="IPR036287">
    <property type="entry name" value="Rv1873-like_sf"/>
</dbReference>
<sequence>MNTDDPYDLNRFIQAQEHVYAHALAEIRSGRKRSHWIWFIFPQFDGLGFSAMARQYAIRSLNEAWAYLEHPLLGPRLIECAEAVLAVQGRSAREILGSPDDLKLRSCATLFAEVSPAGSVFHRVLEVYFGGECGWENVAFLGRLKTPMVSSWGACSECDRVASRIP</sequence>
<proteinExistence type="predicted"/>
<dbReference type="Gene3D" id="1.25.40.380">
    <property type="entry name" value="Protein of unknown function DUF1810"/>
    <property type="match status" value="1"/>
</dbReference>
<keyword evidence="2" id="KW-1185">Reference proteome</keyword>
<dbReference type="EMBL" id="NRSD01000016">
    <property type="protein sequence ID" value="MBK1645880.1"/>
    <property type="molecule type" value="Genomic_DNA"/>
</dbReference>
<accession>A0A9X0WJY8</accession>
<organism evidence="1 2">
    <name type="scientific">Thiocapsa imhoffii</name>
    <dbReference type="NCBI Taxonomy" id="382777"/>
    <lineage>
        <taxon>Bacteria</taxon>
        <taxon>Pseudomonadati</taxon>
        <taxon>Pseudomonadota</taxon>
        <taxon>Gammaproteobacteria</taxon>
        <taxon>Chromatiales</taxon>
        <taxon>Chromatiaceae</taxon>
        <taxon>Thiocapsa</taxon>
    </lineage>
</organism>
<dbReference type="RefSeq" id="WP_200388688.1">
    <property type="nucleotide sequence ID" value="NZ_NRSD01000016.1"/>
</dbReference>
<dbReference type="AlphaFoldDB" id="A0A9X0WJY8"/>
<dbReference type="InterPro" id="IPR014937">
    <property type="entry name" value="DUF1810"/>
</dbReference>
<dbReference type="Pfam" id="PF08837">
    <property type="entry name" value="DUF1810"/>
    <property type="match status" value="1"/>
</dbReference>
<dbReference type="SUPFAM" id="SSF140736">
    <property type="entry name" value="Rv1873-like"/>
    <property type="match status" value="1"/>
</dbReference>
<protein>
    <submittedName>
        <fullName evidence="1">Calpastatin</fullName>
    </submittedName>
</protein>